<accession>A0A246F6N7</accession>
<evidence type="ECO:0000313" key="2">
    <source>
        <dbReference type="EMBL" id="OWP48856.1"/>
    </source>
</evidence>
<protein>
    <submittedName>
        <fullName evidence="2">Uncharacterized protein</fullName>
    </submittedName>
</protein>
<gene>
    <name evidence="2" type="ORF">CEG18_22825</name>
</gene>
<name>A0A246F6N7_PSENT</name>
<dbReference type="EMBL" id="NJBA01000008">
    <property type="protein sequence ID" value="OWP48856.1"/>
    <property type="molecule type" value="Genomic_DNA"/>
</dbReference>
<keyword evidence="1" id="KW-0732">Signal</keyword>
<evidence type="ECO:0000256" key="1">
    <source>
        <dbReference type="SAM" id="SignalP"/>
    </source>
</evidence>
<dbReference type="STRING" id="46680.GCA_000807755_04409"/>
<dbReference type="eggNOG" id="ENOG5032JJA">
    <property type="taxonomic scope" value="Bacteria"/>
</dbReference>
<comment type="caution">
    <text evidence="2">The sequence shown here is derived from an EMBL/GenBank/DDBJ whole genome shotgun (WGS) entry which is preliminary data.</text>
</comment>
<feature type="chain" id="PRO_5012715593" evidence="1">
    <location>
        <begin position="23"/>
        <end position="142"/>
    </location>
</feature>
<proteinExistence type="predicted"/>
<dbReference type="Proteomes" id="UP000198145">
    <property type="component" value="Unassembled WGS sequence"/>
</dbReference>
<organism evidence="2 3">
    <name type="scientific">Pseudomonas nitroreducens</name>
    <dbReference type="NCBI Taxonomy" id="46680"/>
    <lineage>
        <taxon>Bacteria</taxon>
        <taxon>Pseudomonadati</taxon>
        <taxon>Pseudomonadota</taxon>
        <taxon>Gammaproteobacteria</taxon>
        <taxon>Pseudomonadales</taxon>
        <taxon>Pseudomonadaceae</taxon>
        <taxon>Pseudomonas</taxon>
    </lineage>
</organism>
<dbReference type="AlphaFoldDB" id="A0A246F6N7"/>
<evidence type="ECO:0000313" key="3">
    <source>
        <dbReference type="Proteomes" id="UP000198145"/>
    </source>
</evidence>
<dbReference type="RefSeq" id="WP_088420830.1">
    <property type="nucleotide sequence ID" value="NZ_NJBA01000008.1"/>
</dbReference>
<reference evidence="2 3" key="1">
    <citation type="submission" date="2017-06" db="EMBL/GenBank/DDBJ databases">
        <title>Draft genome of Pseudomonas nitroreducens DF05.</title>
        <authorList>
            <person name="Iyer R."/>
        </authorList>
    </citation>
    <scope>NUCLEOTIDE SEQUENCE [LARGE SCALE GENOMIC DNA]</scope>
    <source>
        <strain evidence="2 3">DF05</strain>
    </source>
</reference>
<sequence length="142" mass="15835">MTFKTRGLPLFLAAVLSLGAQATQIPAQPIPEVKAYSGADGVKVWVEQIGPRRANMFLVRIGGVDHAWNMRIHRMDGLSLLDESLFKLHSRREEPVVLVLRGECGELMLPGERSGRKVCYDQGLSSTQDARQFVTAYVNQRL</sequence>
<feature type="signal peptide" evidence="1">
    <location>
        <begin position="1"/>
        <end position="22"/>
    </location>
</feature>